<gene>
    <name evidence="2" type="ORF">Sangu_1727800</name>
</gene>
<dbReference type="EMBL" id="JACGWK010000011">
    <property type="protein sequence ID" value="KAL0326498.1"/>
    <property type="molecule type" value="Genomic_DNA"/>
</dbReference>
<evidence type="ECO:0000256" key="1">
    <source>
        <dbReference type="SAM" id="MobiDB-lite"/>
    </source>
</evidence>
<reference evidence="2" key="1">
    <citation type="submission" date="2020-06" db="EMBL/GenBank/DDBJ databases">
        <authorList>
            <person name="Li T."/>
            <person name="Hu X."/>
            <person name="Zhang T."/>
            <person name="Song X."/>
            <person name="Zhang H."/>
            <person name="Dai N."/>
            <person name="Sheng W."/>
            <person name="Hou X."/>
            <person name="Wei L."/>
        </authorList>
    </citation>
    <scope>NUCLEOTIDE SEQUENCE</scope>
    <source>
        <strain evidence="2">G01</strain>
        <tissue evidence="2">Leaf</tissue>
    </source>
</reference>
<proteinExistence type="predicted"/>
<comment type="caution">
    <text evidence="2">The sequence shown here is derived from an EMBL/GenBank/DDBJ whole genome shotgun (WGS) entry which is preliminary data.</text>
</comment>
<dbReference type="AlphaFoldDB" id="A0AAW2M7P2"/>
<feature type="region of interest" description="Disordered" evidence="1">
    <location>
        <begin position="1"/>
        <end position="22"/>
    </location>
</feature>
<dbReference type="PANTHER" id="PTHR47592">
    <property type="entry name" value="PBF68 PROTEIN"/>
    <property type="match status" value="1"/>
</dbReference>
<evidence type="ECO:0008006" key="3">
    <source>
        <dbReference type="Google" id="ProtNLM"/>
    </source>
</evidence>
<organism evidence="2">
    <name type="scientific">Sesamum angustifolium</name>
    <dbReference type="NCBI Taxonomy" id="2727405"/>
    <lineage>
        <taxon>Eukaryota</taxon>
        <taxon>Viridiplantae</taxon>
        <taxon>Streptophyta</taxon>
        <taxon>Embryophyta</taxon>
        <taxon>Tracheophyta</taxon>
        <taxon>Spermatophyta</taxon>
        <taxon>Magnoliopsida</taxon>
        <taxon>eudicotyledons</taxon>
        <taxon>Gunneridae</taxon>
        <taxon>Pentapetalae</taxon>
        <taxon>asterids</taxon>
        <taxon>lamiids</taxon>
        <taxon>Lamiales</taxon>
        <taxon>Pedaliaceae</taxon>
        <taxon>Sesamum</taxon>
    </lineage>
</organism>
<reference evidence="2" key="2">
    <citation type="journal article" date="2024" name="Plant">
        <title>Genomic evolution and insights into agronomic trait innovations of Sesamum species.</title>
        <authorList>
            <person name="Miao H."/>
            <person name="Wang L."/>
            <person name="Qu L."/>
            <person name="Liu H."/>
            <person name="Sun Y."/>
            <person name="Le M."/>
            <person name="Wang Q."/>
            <person name="Wei S."/>
            <person name="Zheng Y."/>
            <person name="Lin W."/>
            <person name="Duan Y."/>
            <person name="Cao H."/>
            <person name="Xiong S."/>
            <person name="Wang X."/>
            <person name="Wei L."/>
            <person name="Li C."/>
            <person name="Ma Q."/>
            <person name="Ju M."/>
            <person name="Zhao R."/>
            <person name="Li G."/>
            <person name="Mu C."/>
            <person name="Tian Q."/>
            <person name="Mei H."/>
            <person name="Zhang T."/>
            <person name="Gao T."/>
            <person name="Zhang H."/>
        </authorList>
    </citation>
    <scope>NUCLEOTIDE SEQUENCE</scope>
    <source>
        <strain evidence="2">G01</strain>
    </source>
</reference>
<protein>
    <recommendedName>
        <fullName evidence="3">Ty1-copia retrotransposon protein</fullName>
    </recommendedName>
</protein>
<name>A0AAW2M7P2_9LAMI</name>
<sequence>MRTEEANREKDKKTKFQKADHQKLLKGADGKIQKPKQLCYCCGKSRHKAYQCYQRKDQQKTNVKPVPRVQLIENEEVIAAVVVEANLMENKADWILDMGVSKHFYSNKELFQKFHEASDGECVFVGNFATPGILGMGILWKGIHVGWAFCSQHCSFF</sequence>
<evidence type="ECO:0000313" key="2">
    <source>
        <dbReference type="EMBL" id="KAL0326498.1"/>
    </source>
</evidence>
<accession>A0AAW2M7P2</accession>
<dbReference type="PANTHER" id="PTHR47592:SF30">
    <property type="entry name" value="CCHC-TYPE DOMAIN-CONTAINING PROTEIN"/>
    <property type="match status" value="1"/>
</dbReference>